<sequence>MRILCTGGAGYVGSACLRYLLKKGYEAFAFDNLSEGNAAAVPDSDNRLIVGDILNKRHLIDTLNSYKIDAVMHFAAVASVPDSIAMPAQYWEVNVVGTKNVLDAMIECGIKNIVFSSTAATYAFTDKMPLDEADLQMPLTPYGTTKLACESMLNDYRIAYGIGFTVMRYFNASGADLDGEYGEDRRVESHLIPLAFHTAVGRREKLLVYGDDWPTADGSCVRDYVHVEDIAQAHVLAMENYQPNVGNIYNIGSNTGASVIEIIKQCEEACCNAINWQFAPRRPGDPATLVASSKKLRDELHWRPRHSLEAIIQSAYDWHHRYPRGYADKNT</sequence>
<protein>
    <recommendedName>
        <fullName evidence="6 10">UDP-glucose 4-epimerase</fullName>
        <ecNumber evidence="5 10">5.1.3.2</ecNumber>
    </recommendedName>
</protein>
<dbReference type="PANTHER" id="PTHR43725:SF53">
    <property type="entry name" value="UDP-ARABINOSE 4-EPIMERASE 1"/>
    <property type="match status" value="1"/>
</dbReference>
<evidence type="ECO:0000256" key="7">
    <source>
        <dbReference type="ARBA" id="ARBA00023027"/>
    </source>
</evidence>
<dbReference type="GO" id="GO:0003978">
    <property type="term" value="F:UDP-glucose 4-epimerase activity"/>
    <property type="evidence" value="ECO:0007669"/>
    <property type="project" value="UniProtKB-EC"/>
</dbReference>
<evidence type="ECO:0000256" key="2">
    <source>
        <dbReference type="ARBA" id="ARBA00001911"/>
    </source>
</evidence>
<keyword evidence="13" id="KW-1185">Reference proteome</keyword>
<evidence type="ECO:0000256" key="1">
    <source>
        <dbReference type="ARBA" id="ARBA00000083"/>
    </source>
</evidence>
<evidence type="ECO:0000256" key="6">
    <source>
        <dbReference type="ARBA" id="ARBA00018569"/>
    </source>
</evidence>
<dbReference type="Gene3D" id="3.90.25.10">
    <property type="entry name" value="UDP-galactose 4-epimerase, domain 1"/>
    <property type="match status" value="1"/>
</dbReference>
<evidence type="ECO:0000256" key="9">
    <source>
        <dbReference type="ARBA" id="ARBA00023277"/>
    </source>
</evidence>
<evidence type="ECO:0000256" key="3">
    <source>
        <dbReference type="ARBA" id="ARBA00004947"/>
    </source>
</evidence>
<evidence type="ECO:0000259" key="11">
    <source>
        <dbReference type="Pfam" id="PF01370"/>
    </source>
</evidence>
<dbReference type="EMBL" id="CP103416">
    <property type="protein sequence ID" value="UVW35654.1"/>
    <property type="molecule type" value="Genomic_DNA"/>
</dbReference>
<dbReference type="NCBIfam" id="TIGR01179">
    <property type="entry name" value="galE"/>
    <property type="match status" value="1"/>
</dbReference>
<dbReference type="InterPro" id="IPR005886">
    <property type="entry name" value="UDP_G4E"/>
</dbReference>
<dbReference type="InterPro" id="IPR036291">
    <property type="entry name" value="NAD(P)-bd_dom_sf"/>
</dbReference>
<proteinExistence type="inferred from homology"/>
<name>A0ABY5TU01_9GAMM</name>
<dbReference type="Proteomes" id="UP001059934">
    <property type="component" value="Chromosome"/>
</dbReference>
<dbReference type="PANTHER" id="PTHR43725">
    <property type="entry name" value="UDP-GLUCOSE 4-EPIMERASE"/>
    <property type="match status" value="1"/>
</dbReference>
<dbReference type="Gene3D" id="3.40.50.720">
    <property type="entry name" value="NAD(P)-binding Rossmann-like Domain"/>
    <property type="match status" value="1"/>
</dbReference>
<gene>
    <name evidence="12" type="primary">galE</name>
    <name evidence="12" type="ORF">NYF23_03345</name>
</gene>
<evidence type="ECO:0000313" key="12">
    <source>
        <dbReference type="EMBL" id="UVW35654.1"/>
    </source>
</evidence>
<keyword evidence="7 10" id="KW-0520">NAD</keyword>
<comment type="subunit">
    <text evidence="10">Homodimer.</text>
</comment>
<keyword evidence="9 10" id="KW-0119">Carbohydrate metabolism</keyword>
<dbReference type="CDD" id="cd05247">
    <property type="entry name" value="UDP_G4E_1_SDR_e"/>
    <property type="match status" value="1"/>
</dbReference>
<dbReference type="PROSITE" id="PS51257">
    <property type="entry name" value="PROKAR_LIPOPROTEIN"/>
    <property type="match status" value="1"/>
</dbReference>
<accession>A0ABY5TU01</accession>
<evidence type="ECO:0000256" key="4">
    <source>
        <dbReference type="ARBA" id="ARBA00007637"/>
    </source>
</evidence>
<evidence type="ECO:0000256" key="5">
    <source>
        <dbReference type="ARBA" id="ARBA00013189"/>
    </source>
</evidence>
<evidence type="ECO:0000256" key="8">
    <source>
        <dbReference type="ARBA" id="ARBA00023235"/>
    </source>
</evidence>
<organism evidence="12 13">
    <name type="scientific">SAR92 clade bacterium H455</name>
    <dbReference type="NCBI Taxonomy" id="2974818"/>
    <lineage>
        <taxon>Bacteria</taxon>
        <taxon>Pseudomonadati</taxon>
        <taxon>Pseudomonadota</taxon>
        <taxon>Gammaproteobacteria</taxon>
        <taxon>Cellvibrionales</taxon>
        <taxon>Porticoccaceae</taxon>
        <taxon>SAR92 clade</taxon>
    </lineage>
</organism>
<keyword evidence="8 10" id="KW-0413">Isomerase</keyword>
<comment type="cofactor">
    <cofactor evidence="2 10">
        <name>NAD(+)</name>
        <dbReference type="ChEBI" id="CHEBI:57540"/>
    </cofactor>
</comment>
<reference evidence="12" key="1">
    <citation type="submission" date="2022-08" db="EMBL/GenBank/DDBJ databases">
        <title>Catabolic pathway analysis in culturable SAR92 clade bacteria reveals their overlooked roles in DMSP degradation in coastal seas.</title>
        <authorList>
            <person name="He X."/>
            <person name="Zhang X."/>
            <person name="Zhang Y."/>
        </authorList>
    </citation>
    <scope>NUCLEOTIDE SEQUENCE</scope>
    <source>
        <strain evidence="12">H455</strain>
    </source>
</reference>
<evidence type="ECO:0000313" key="13">
    <source>
        <dbReference type="Proteomes" id="UP001059934"/>
    </source>
</evidence>
<dbReference type="Pfam" id="PF01370">
    <property type="entry name" value="Epimerase"/>
    <property type="match status" value="1"/>
</dbReference>
<evidence type="ECO:0000256" key="10">
    <source>
        <dbReference type="RuleBase" id="RU366046"/>
    </source>
</evidence>
<comment type="catalytic activity">
    <reaction evidence="1 10">
        <text>UDP-alpha-D-glucose = UDP-alpha-D-galactose</text>
        <dbReference type="Rhea" id="RHEA:22168"/>
        <dbReference type="ChEBI" id="CHEBI:58885"/>
        <dbReference type="ChEBI" id="CHEBI:66914"/>
        <dbReference type="EC" id="5.1.3.2"/>
    </reaction>
</comment>
<comment type="similarity">
    <text evidence="4 10">Belongs to the NAD(P)-dependent epimerase/dehydratase family.</text>
</comment>
<feature type="domain" description="NAD-dependent epimerase/dehydratase" evidence="11">
    <location>
        <begin position="3"/>
        <end position="252"/>
    </location>
</feature>
<comment type="pathway">
    <text evidence="3 10">Carbohydrate metabolism; galactose metabolism.</text>
</comment>
<dbReference type="EC" id="5.1.3.2" evidence="5 10"/>
<dbReference type="SUPFAM" id="SSF51735">
    <property type="entry name" value="NAD(P)-binding Rossmann-fold domains"/>
    <property type="match status" value="1"/>
</dbReference>
<dbReference type="InterPro" id="IPR001509">
    <property type="entry name" value="Epimerase_deHydtase"/>
</dbReference>